<name>A0A7X0DKI9_NOVIT</name>
<keyword evidence="5" id="KW-1185">Reference proteome</keyword>
<organism evidence="4 5">
    <name type="scientific">Novispirillum itersonii</name>
    <name type="common">Aquaspirillum itersonii</name>
    <dbReference type="NCBI Taxonomy" id="189"/>
    <lineage>
        <taxon>Bacteria</taxon>
        <taxon>Pseudomonadati</taxon>
        <taxon>Pseudomonadota</taxon>
        <taxon>Alphaproteobacteria</taxon>
        <taxon>Rhodospirillales</taxon>
        <taxon>Novispirillaceae</taxon>
        <taxon>Novispirillum</taxon>
    </lineage>
</organism>
<feature type="domain" description="DUF1285" evidence="3">
    <location>
        <begin position="93"/>
        <end position="192"/>
    </location>
</feature>
<dbReference type="Pfam" id="PF21028">
    <property type="entry name" value="DUF1285_C"/>
    <property type="match status" value="1"/>
</dbReference>
<feature type="domain" description="DUF1285" evidence="2">
    <location>
        <begin position="34"/>
        <end position="92"/>
    </location>
</feature>
<feature type="region of interest" description="Disordered" evidence="1">
    <location>
        <begin position="1"/>
        <end position="21"/>
    </location>
</feature>
<dbReference type="RefSeq" id="WP_184260719.1">
    <property type="nucleotide sequence ID" value="NZ_JACIIX010000001.1"/>
</dbReference>
<evidence type="ECO:0000313" key="5">
    <source>
        <dbReference type="Proteomes" id="UP000544872"/>
    </source>
</evidence>
<dbReference type="InterPro" id="IPR048342">
    <property type="entry name" value="DUF1285_C"/>
</dbReference>
<evidence type="ECO:0000259" key="2">
    <source>
        <dbReference type="Pfam" id="PF06938"/>
    </source>
</evidence>
<reference evidence="4 5" key="1">
    <citation type="submission" date="2020-08" db="EMBL/GenBank/DDBJ databases">
        <title>Genomic Encyclopedia of Type Strains, Phase IV (KMG-IV): sequencing the most valuable type-strain genomes for metagenomic binning, comparative biology and taxonomic classification.</title>
        <authorList>
            <person name="Goeker M."/>
        </authorList>
    </citation>
    <scope>NUCLEOTIDE SEQUENCE [LARGE SCALE GENOMIC DNA]</scope>
    <source>
        <strain evidence="4 5">DSM 11590</strain>
    </source>
</reference>
<dbReference type="Gene3D" id="3.10.540.10">
    <property type="entry name" value="duf1285 like domain"/>
    <property type="match status" value="1"/>
</dbReference>
<evidence type="ECO:0000259" key="3">
    <source>
        <dbReference type="Pfam" id="PF21028"/>
    </source>
</evidence>
<dbReference type="InterPro" id="IPR023361">
    <property type="entry name" value="DUF1285_beta_roll_sf"/>
</dbReference>
<evidence type="ECO:0000256" key="1">
    <source>
        <dbReference type="SAM" id="MobiDB-lite"/>
    </source>
</evidence>
<gene>
    <name evidence="4" type="ORF">FHS48_000379</name>
</gene>
<evidence type="ECO:0008006" key="6">
    <source>
        <dbReference type="Google" id="ProtNLM"/>
    </source>
</evidence>
<dbReference type="InterPro" id="IPR048341">
    <property type="entry name" value="DUF1285_N"/>
</dbReference>
<sequence length="205" mass="22054">MTQQTDTGVVPSGQGSGSLEGGEAAAFSRLVRTECGDLGLSIDRDGQWFYQNSPIRRIGLVRLFASVLSRDSDGQHWMTTPIEHGTVRVEDVAFVGVGLEITGNGRDRVVTVRTNLDDTVTLGPDHPLRVVERDADGHPALYVPVRKGLEARLNRPVAYDLMVLALDAEDPHPEGVDEMMIGFWSGGQYFCLGTVSDGTDGGGGQ</sequence>
<accession>A0A7X0DKI9</accession>
<dbReference type="Gene3D" id="2.30.270.10">
    <property type="entry name" value="duf1285 protein"/>
    <property type="match status" value="1"/>
</dbReference>
<proteinExistence type="predicted"/>
<evidence type="ECO:0000313" key="4">
    <source>
        <dbReference type="EMBL" id="MBB6208998.1"/>
    </source>
</evidence>
<dbReference type="Proteomes" id="UP000544872">
    <property type="component" value="Unassembled WGS sequence"/>
</dbReference>
<protein>
    <recommendedName>
        <fullName evidence="6">Proteophosphoglycan</fullName>
    </recommendedName>
</protein>
<dbReference type="Pfam" id="PF06938">
    <property type="entry name" value="DUF1285_N"/>
    <property type="match status" value="1"/>
</dbReference>
<dbReference type="EMBL" id="JACIIX010000001">
    <property type="protein sequence ID" value="MBB6208998.1"/>
    <property type="molecule type" value="Genomic_DNA"/>
</dbReference>
<comment type="caution">
    <text evidence="4">The sequence shown here is derived from an EMBL/GenBank/DDBJ whole genome shotgun (WGS) entry which is preliminary data.</text>
</comment>
<dbReference type="AlphaFoldDB" id="A0A7X0DKI9"/>